<organism evidence="4 5">
    <name type="scientific">Perkinsus olseni</name>
    <name type="common">Perkinsus atlanticus</name>
    <dbReference type="NCBI Taxonomy" id="32597"/>
    <lineage>
        <taxon>Eukaryota</taxon>
        <taxon>Sar</taxon>
        <taxon>Alveolata</taxon>
        <taxon>Perkinsozoa</taxon>
        <taxon>Perkinsea</taxon>
        <taxon>Perkinsida</taxon>
        <taxon>Perkinsidae</taxon>
        <taxon>Perkinsus</taxon>
    </lineage>
</organism>
<dbReference type="SUPFAM" id="SSF56300">
    <property type="entry name" value="Metallo-dependent phosphatases"/>
    <property type="match status" value="1"/>
</dbReference>
<dbReference type="PANTHER" id="PTHR32440">
    <property type="entry name" value="PHOSPHATASE DCR2-RELATED-RELATED"/>
    <property type="match status" value="1"/>
</dbReference>
<comment type="similarity">
    <text evidence="1">Belongs to the peptidase S10 family.</text>
</comment>
<name>A0A7J6NLP4_PEROL</name>
<dbReference type="GO" id="GO:0005737">
    <property type="term" value="C:cytoplasm"/>
    <property type="evidence" value="ECO:0007669"/>
    <property type="project" value="TreeGrafter"/>
</dbReference>
<dbReference type="SUPFAM" id="SSF53474">
    <property type="entry name" value="alpha/beta-Hydrolases"/>
    <property type="match status" value="1"/>
</dbReference>
<accession>A0A7J6NLP4</accession>
<dbReference type="OrthoDB" id="443318at2759"/>
<dbReference type="GO" id="GO:0016788">
    <property type="term" value="F:hydrolase activity, acting on ester bonds"/>
    <property type="evidence" value="ECO:0007669"/>
    <property type="project" value="TreeGrafter"/>
</dbReference>
<proteinExistence type="inferred from homology"/>
<evidence type="ECO:0000256" key="2">
    <source>
        <dbReference type="SAM" id="SignalP"/>
    </source>
</evidence>
<dbReference type="InterPro" id="IPR029058">
    <property type="entry name" value="AB_hydrolase_fold"/>
</dbReference>
<evidence type="ECO:0000313" key="4">
    <source>
        <dbReference type="EMBL" id="KAF4684768.1"/>
    </source>
</evidence>
<evidence type="ECO:0000259" key="3">
    <source>
        <dbReference type="Pfam" id="PF00149"/>
    </source>
</evidence>
<protein>
    <recommendedName>
        <fullName evidence="3">Calcineurin-like phosphoesterase domain-containing protein</fullName>
    </recommendedName>
</protein>
<dbReference type="AlphaFoldDB" id="A0A7J6NLP4"/>
<gene>
    <name evidence="4" type="ORF">FOZ60_007325</name>
</gene>
<dbReference type="GO" id="GO:0004185">
    <property type="term" value="F:serine-type carboxypeptidase activity"/>
    <property type="evidence" value="ECO:0007669"/>
    <property type="project" value="InterPro"/>
</dbReference>
<dbReference type="InterPro" id="IPR029052">
    <property type="entry name" value="Metallo-depent_PP-like"/>
</dbReference>
<dbReference type="Gene3D" id="3.40.50.1820">
    <property type="entry name" value="alpha/beta hydrolase"/>
    <property type="match status" value="1"/>
</dbReference>
<reference evidence="4 5" key="1">
    <citation type="submission" date="2020-04" db="EMBL/GenBank/DDBJ databases">
        <title>Perkinsus olseni comparative genomics.</title>
        <authorList>
            <person name="Bogema D.R."/>
        </authorList>
    </citation>
    <scope>NUCLEOTIDE SEQUENCE [LARGE SCALE GENOMIC DNA]</scope>
    <source>
        <strain evidence="4">00978-12</strain>
    </source>
</reference>
<dbReference type="Pfam" id="PF00149">
    <property type="entry name" value="Metallophos"/>
    <property type="match status" value="1"/>
</dbReference>
<dbReference type="EMBL" id="JABANP010000294">
    <property type="protein sequence ID" value="KAF4684768.1"/>
    <property type="molecule type" value="Genomic_DNA"/>
</dbReference>
<dbReference type="PANTHER" id="PTHR32440:SF3">
    <property type="entry name" value="CALCINEURIN-LIKE PHOSPHOESTERASE DOMAIN-CONTAINING PROTEIN"/>
    <property type="match status" value="1"/>
</dbReference>
<feature type="signal peptide" evidence="2">
    <location>
        <begin position="1"/>
        <end position="16"/>
    </location>
</feature>
<comment type="caution">
    <text evidence="4">The sequence shown here is derived from an EMBL/GenBank/DDBJ whole genome shotgun (WGS) entry which is preliminary data.</text>
</comment>
<dbReference type="InterPro" id="IPR001563">
    <property type="entry name" value="Peptidase_S10"/>
</dbReference>
<dbReference type="Proteomes" id="UP000541610">
    <property type="component" value="Unassembled WGS sequence"/>
</dbReference>
<dbReference type="GO" id="GO:0006508">
    <property type="term" value="P:proteolysis"/>
    <property type="evidence" value="ECO:0007669"/>
    <property type="project" value="InterPro"/>
</dbReference>
<dbReference type="Pfam" id="PF00450">
    <property type="entry name" value="Peptidase_S10"/>
    <property type="match status" value="1"/>
</dbReference>
<sequence>MLLSSILTVLALRTSSEVPSKSEGIPSASPRVRALCNRKKESGGGILCPPSTARQRVGYIKSKRYFYAVMEAEWRPDTSPTFVLFPGGLGDSVLTMALGGLGPCAFWGDEEPWRYRYGFTEQTNGIFIDAPGPTGFSTGPIEQTVEEIIDHMTVSVLELFKRYPRLNNKVHLFGFSASVCRFFPATLVAMLGDRIVKLHNSSVDLAGVLLMSGVVGPSEIYRGCYEMARERRLLTAEQLVNMSKALENCEHQIAMCNGNGVAPPPSPRDWPAECDDVEQNCMDAFFNPLEEKGIDLYDVRHEAEPEDYDIDDHPLHRYLNRPDVQRKLGVSGHWQHYNDEVLDALLKYNIYDATYHVEQLPDNGVKVLVLHGDQDYITNSAGALAWVLKLNGSIEYGSMLAKVAAENIPRCAPPHALGTRRSLEYTNGAKLAFTEGVPDLGVMGLHAVHLSLFAITAFVVGAEQRPRMHFNDSTGELKILVFSDLHYGEGEDKDRRSDAFQRKMLEAEKPDMVVFNGDAYSDYSAPETCKGSGDCTEWFEAQWGRFTSAVRQLQIPYAFTLGNHDHLPAGVKPDGKSVITYDSTHSGWSLSREASPGVSGGSVYYVPVYENSTAKGRPTGVLWMLDSGKENCMGLKGWGCATEDQIEWFKSQADSDELKGVQGIVFVHIPLQEILLYWNAYGGDPSLVTGLKTEDVCCSSVNTGLFAAAFDHNVSGIFHGHDHNNDFLARVESNSRTIHVGYGRKSGYGGYGGVLADVPGATVIVMKLSENRQSYSWSSYMRLERTSAMRNVAKQIEARRVLSRSDVQGICAGMT</sequence>
<evidence type="ECO:0000256" key="1">
    <source>
        <dbReference type="ARBA" id="ARBA00009431"/>
    </source>
</evidence>
<evidence type="ECO:0000313" key="5">
    <source>
        <dbReference type="Proteomes" id="UP000541610"/>
    </source>
</evidence>
<dbReference type="InterPro" id="IPR004843">
    <property type="entry name" value="Calcineurin-like_PHP"/>
</dbReference>
<feature type="domain" description="Calcineurin-like phosphoesterase" evidence="3">
    <location>
        <begin position="477"/>
        <end position="724"/>
    </location>
</feature>
<dbReference type="CDD" id="cd07383">
    <property type="entry name" value="MPP_Dcr2"/>
    <property type="match status" value="1"/>
</dbReference>
<keyword evidence="2" id="KW-0732">Signal</keyword>
<feature type="chain" id="PRO_5029486633" description="Calcineurin-like phosphoesterase domain-containing protein" evidence="2">
    <location>
        <begin position="17"/>
        <end position="815"/>
    </location>
</feature>
<dbReference type="Gene3D" id="3.60.21.10">
    <property type="match status" value="1"/>
</dbReference>